<dbReference type="CDD" id="cd10170">
    <property type="entry name" value="ASKHA_NBD_HSP70"/>
    <property type="match status" value="1"/>
</dbReference>
<dbReference type="AlphaFoldDB" id="A0A165DRN5"/>
<name>A0A165DRN5_9APHY</name>
<dbReference type="InterPro" id="IPR043129">
    <property type="entry name" value="ATPase_NBD"/>
</dbReference>
<gene>
    <name evidence="1" type="ORF">LAESUDRAFT_760355</name>
</gene>
<dbReference type="InParanoid" id="A0A165DRN5"/>
<organism evidence="1 2">
    <name type="scientific">Laetiporus sulphureus 93-53</name>
    <dbReference type="NCBI Taxonomy" id="1314785"/>
    <lineage>
        <taxon>Eukaryota</taxon>
        <taxon>Fungi</taxon>
        <taxon>Dikarya</taxon>
        <taxon>Basidiomycota</taxon>
        <taxon>Agaricomycotina</taxon>
        <taxon>Agaricomycetes</taxon>
        <taxon>Polyporales</taxon>
        <taxon>Laetiporus</taxon>
    </lineage>
</organism>
<proteinExistence type="predicted"/>
<dbReference type="SUPFAM" id="SSF53067">
    <property type="entry name" value="Actin-like ATPase domain"/>
    <property type="match status" value="2"/>
</dbReference>
<dbReference type="PANTHER" id="PTHR14187">
    <property type="entry name" value="ALPHA KINASE/ELONGATION FACTOR 2 KINASE"/>
    <property type="match status" value="1"/>
</dbReference>
<dbReference type="RefSeq" id="XP_040763225.1">
    <property type="nucleotide sequence ID" value="XM_040912726.1"/>
</dbReference>
<dbReference type="GeneID" id="63829754"/>
<keyword evidence="2" id="KW-1185">Reference proteome</keyword>
<dbReference type="STRING" id="1314785.A0A165DRN5"/>
<accession>A0A165DRN5</accession>
<dbReference type="Gene3D" id="3.30.420.40">
    <property type="match status" value="1"/>
</dbReference>
<sequence>MPLQPYRGTGRKLLLGIDIGTTFSGVSYCVLDPGEVPQVLSVTRFPGQEGENKLRDTKIPTVVYYGQDGRIRAIGAEARTDSAQVEALDENWVLAEWFKLHLRPADMADNQARLPTLPRNKSVVDVLADFMSYIYKCARDFISEADPKGQQILRSNKSIEFVLAHPNGWGGGQQSKMRRAAVQAGLIPDTAAGQSRIHFVTEGEASLHYCVTNGLAGDAIKVTQICDAHSTYLSTYKVTGVTPVSVVECAAADCLLQGSTFVNVRAKDFLKKKLKKSRFGNEEDLSNIIDYFEASTKPTFRDAAKPSYTRFGGPRDTDEKNGIKRGVLSLSGPEMVSFFRPSVNAVERAMQKQAHEAAAPIDIILLVGGFSASPFLRSELQAYTRRTAMRLFSPEGQPAKAVAEGALSCHLDRAVTSRVARYTYGSMCNNIHVPTDPEYIKREHWSYVDLAGNTRIRGGFVGLLLKGTSVSNDEEFKMDFIQYDVGPFTDISMSVSCYKGELANPQWVDEDPNRFATLCTVHADLSRVPKTPRYGPKGLYYSQDFELVLLFGLTELKAQLSWIENGRDTRSPATIVYDDETD</sequence>
<dbReference type="OrthoDB" id="2963168at2759"/>
<dbReference type="EMBL" id="KV427630">
    <property type="protein sequence ID" value="KZT05485.1"/>
    <property type="molecule type" value="Genomic_DNA"/>
</dbReference>
<dbReference type="PANTHER" id="PTHR14187:SF5">
    <property type="entry name" value="HEAT SHOCK 70 KDA PROTEIN 12A"/>
    <property type="match status" value="1"/>
</dbReference>
<protein>
    <recommendedName>
        <fullName evidence="3">Actin-like ATPase domain-containing protein</fullName>
    </recommendedName>
</protein>
<reference evidence="1 2" key="1">
    <citation type="journal article" date="2016" name="Mol. Biol. Evol.">
        <title>Comparative Genomics of Early-Diverging Mushroom-Forming Fungi Provides Insights into the Origins of Lignocellulose Decay Capabilities.</title>
        <authorList>
            <person name="Nagy L.G."/>
            <person name="Riley R."/>
            <person name="Tritt A."/>
            <person name="Adam C."/>
            <person name="Daum C."/>
            <person name="Floudas D."/>
            <person name="Sun H."/>
            <person name="Yadav J.S."/>
            <person name="Pangilinan J."/>
            <person name="Larsson K.H."/>
            <person name="Matsuura K."/>
            <person name="Barry K."/>
            <person name="Labutti K."/>
            <person name="Kuo R."/>
            <person name="Ohm R.A."/>
            <person name="Bhattacharya S.S."/>
            <person name="Shirouzu T."/>
            <person name="Yoshinaga Y."/>
            <person name="Martin F.M."/>
            <person name="Grigoriev I.V."/>
            <person name="Hibbett D.S."/>
        </authorList>
    </citation>
    <scope>NUCLEOTIDE SEQUENCE [LARGE SCALE GENOMIC DNA]</scope>
    <source>
        <strain evidence="1 2">93-53</strain>
    </source>
</reference>
<evidence type="ECO:0000313" key="1">
    <source>
        <dbReference type="EMBL" id="KZT05485.1"/>
    </source>
</evidence>
<evidence type="ECO:0000313" key="2">
    <source>
        <dbReference type="Proteomes" id="UP000076871"/>
    </source>
</evidence>
<evidence type="ECO:0008006" key="3">
    <source>
        <dbReference type="Google" id="ProtNLM"/>
    </source>
</evidence>
<dbReference type="Proteomes" id="UP000076871">
    <property type="component" value="Unassembled WGS sequence"/>
</dbReference>